<feature type="chain" id="PRO_5004344554" evidence="2">
    <location>
        <begin position="24"/>
        <end position="538"/>
    </location>
</feature>
<keyword evidence="2" id="KW-0732">Signal</keyword>
<protein>
    <submittedName>
        <fullName evidence="3">Uncharacterized protein</fullName>
    </submittedName>
</protein>
<reference evidence="4" key="1">
    <citation type="journal article" date="2013" name="Nat. Genet.">
        <title>The duck genome and transcriptome provide insight into an avian influenza virus reservoir species.</title>
        <authorList>
            <person name="Huang Y."/>
            <person name="Li Y."/>
            <person name="Burt D.W."/>
            <person name="Chen H."/>
            <person name="Zhang Y."/>
            <person name="Qian W."/>
            <person name="Kim H."/>
            <person name="Gan S."/>
            <person name="Zhao Y."/>
            <person name="Li J."/>
            <person name="Yi K."/>
            <person name="Feng H."/>
            <person name="Zhu P."/>
            <person name="Li B."/>
            <person name="Liu Q."/>
            <person name="Fairley S."/>
            <person name="Magor K.E."/>
            <person name="Du Z."/>
            <person name="Hu X."/>
            <person name="Goodman L."/>
            <person name="Tafer H."/>
            <person name="Vignal A."/>
            <person name="Lee T."/>
            <person name="Kim K.W."/>
            <person name="Sheng Z."/>
            <person name="An Y."/>
            <person name="Searle S."/>
            <person name="Herrero J."/>
            <person name="Groenen M.A."/>
            <person name="Crooijmans R.P."/>
            <person name="Faraut T."/>
            <person name="Cai Q."/>
            <person name="Webster R.G."/>
            <person name="Aldridge J.R."/>
            <person name="Warren W.C."/>
            <person name="Bartschat S."/>
            <person name="Kehr S."/>
            <person name="Marz M."/>
            <person name="Stadler P.F."/>
            <person name="Smith J."/>
            <person name="Kraus R.H."/>
            <person name="Zhao Y."/>
            <person name="Ren L."/>
            <person name="Fei J."/>
            <person name="Morisson M."/>
            <person name="Kaiser P."/>
            <person name="Griffin D.K."/>
            <person name="Rao M."/>
            <person name="Pitel F."/>
            <person name="Wang J."/>
            <person name="Li N."/>
        </authorList>
    </citation>
    <scope>NUCLEOTIDE SEQUENCE [LARGE SCALE GENOMIC DNA]</scope>
</reference>
<sequence length="538" mass="61077">MPHFWSSFHLGFLFYIFQLSAEGISVTDTEELHLETPSYSNNRLLLCREKRGKHFSYYHLICKNAIKEKQVRGLIGKLLIREAKRAEIPEGDQSKLPPMKTTDMVLGKVLELDDKDMSEVIPMANITNQQHLEEQTELWDSTFREAYVIPGKKAEPSCTVQYNLGETKRDLRTVNMLIEHLVLGTTYSRTTEQCGPFLAQNTAAMQLAHVRIHATNCLHIQREEAIMGAKPDKIWSSLFHLILLDENATAQSLKYFQLDVLELVRPEKYSGNPKHWGECLCEDNWPSSKEPKESIATSLNIHYCRQSTNFCEATVFAIIAFTCSSKLSLEACLPFEEKQAKALMYYYVTLPPPVQSMEKHPKEEKRASLQGAVEQQDGGFAFVPTASRQKLPLLKFNTSSASIGEAYWHTGSVCHQLLKGINNSATKEGKRKQEALSTAQGNPPLPSSPEHQQTFKGGCEGYVRWKKFTVTSLFETQFTIRDSPFRIQELQVYNHSWQTSEKKSACTMITSQELEEKAPGIAGENQQLAQELNKRESL</sequence>
<dbReference type="EMBL" id="KB743686">
    <property type="protein sequence ID" value="EOA97443.1"/>
    <property type="molecule type" value="Genomic_DNA"/>
</dbReference>
<evidence type="ECO:0000313" key="3">
    <source>
        <dbReference type="EMBL" id="EOA97443.1"/>
    </source>
</evidence>
<keyword evidence="4" id="KW-1185">Reference proteome</keyword>
<gene>
    <name evidence="3" type="ORF">Anapl_04981</name>
</gene>
<proteinExistence type="predicted"/>
<feature type="region of interest" description="Disordered" evidence="1">
    <location>
        <begin position="425"/>
        <end position="453"/>
    </location>
</feature>
<feature type="region of interest" description="Disordered" evidence="1">
    <location>
        <begin position="517"/>
        <end position="538"/>
    </location>
</feature>
<dbReference type="AlphaFoldDB" id="R0KVZ7"/>
<evidence type="ECO:0000313" key="4">
    <source>
        <dbReference type="Proteomes" id="UP000296049"/>
    </source>
</evidence>
<organism evidence="3 4">
    <name type="scientific">Anas platyrhynchos</name>
    <name type="common">Mallard</name>
    <name type="synonym">Anas boschas</name>
    <dbReference type="NCBI Taxonomy" id="8839"/>
    <lineage>
        <taxon>Eukaryota</taxon>
        <taxon>Metazoa</taxon>
        <taxon>Chordata</taxon>
        <taxon>Craniata</taxon>
        <taxon>Vertebrata</taxon>
        <taxon>Euteleostomi</taxon>
        <taxon>Archelosauria</taxon>
        <taxon>Archosauria</taxon>
        <taxon>Dinosauria</taxon>
        <taxon>Saurischia</taxon>
        <taxon>Theropoda</taxon>
        <taxon>Coelurosauria</taxon>
        <taxon>Aves</taxon>
        <taxon>Neognathae</taxon>
        <taxon>Galloanserae</taxon>
        <taxon>Anseriformes</taxon>
        <taxon>Anatidae</taxon>
        <taxon>Anatinae</taxon>
        <taxon>Anas</taxon>
    </lineage>
</organism>
<accession>R0KVZ7</accession>
<name>R0KVZ7_ANAPL</name>
<feature type="signal peptide" evidence="2">
    <location>
        <begin position="1"/>
        <end position="23"/>
    </location>
</feature>
<evidence type="ECO:0000256" key="1">
    <source>
        <dbReference type="SAM" id="MobiDB-lite"/>
    </source>
</evidence>
<evidence type="ECO:0000256" key="2">
    <source>
        <dbReference type="SAM" id="SignalP"/>
    </source>
</evidence>
<dbReference type="Proteomes" id="UP000296049">
    <property type="component" value="Unassembled WGS sequence"/>
</dbReference>